<dbReference type="GO" id="GO:0000725">
    <property type="term" value="P:recombinational repair"/>
    <property type="evidence" value="ECO:0007669"/>
    <property type="project" value="TreeGrafter"/>
</dbReference>
<evidence type="ECO:0000256" key="13">
    <source>
        <dbReference type="SAM" id="MobiDB-lite"/>
    </source>
</evidence>
<dbReference type="InterPro" id="IPR000212">
    <property type="entry name" value="DNA_helicase_UvrD/REP"/>
</dbReference>
<dbReference type="PROSITE" id="PS51198">
    <property type="entry name" value="UVRD_HELICASE_ATP_BIND"/>
    <property type="match status" value="1"/>
</dbReference>
<accession>A0A291QQW6</accession>
<gene>
    <name evidence="16" type="ORF">COR50_03490</name>
</gene>
<dbReference type="OrthoDB" id="9810135at2"/>
<evidence type="ECO:0000256" key="9">
    <source>
        <dbReference type="ARBA" id="ARBA00034808"/>
    </source>
</evidence>
<protein>
    <recommendedName>
        <fullName evidence="9">DNA 3'-5' helicase</fullName>
        <ecNumber evidence="9">5.6.2.4</ecNumber>
    </recommendedName>
    <alternativeName>
        <fullName evidence="10">DNA 3'-5' helicase II</fullName>
    </alternativeName>
</protein>
<evidence type="ECO:0000259" key="14">
    <source>
        <dbReference type="PROSITE" id="PS51198"/>
    </source>
</evidence>
<evidence type="ECO:0000256" key="5">
    <source>
        <dbReference type="ARBA" id="ARBA00022840"/>
    </source>
</evidence>
<dbReference type="Proteomes" id="UP000220133">
    <property type="component" value="Chromosome"/>
</dbReference>
<comment type="catalytic activity">
    <reaction evidence="11">
        <text>ATP + H2O = ADP + phosphate + H(+)</text>
        <dbReference type="Rhea" id="RHEA:13065"/>
        <dbReference type="ChEBI" id="CHEBI:15377"/>
        <dbReference type="ChEBI" id="CHEBI:15378"/>
        <dbReference type="ChEBI" id="CHEBI:30616"/>
        <dbReference type="ChEBI" id="CHEBI:43474"/>
        <dbReference type="ChEBI" id="CHEBI:456216"/>
        <dbReference type="EC" id="5.6.2.4"/>
    </reaction>
</comment>
<dbReference type="PROSITE" id="PS51217">
    <property type="entry name" value="UVRD_HELICASE_CTER"/>
    <property type="match status" value="1"/>
</dbReference>
<evidence type="ECO:0000256" key="7">
    <source>
        <dbReference type="ARBA" id="ARBA00023235"/>
    </source>
</evidence>
<feature type="compositionally biased region" description="Polar residues" evidence="13">
    <location>
        <begin position="688"/>
        <end position="697"/>
    </location>
</feature>
<evidence type="ECO:0000259" key="15">
    <source>
        <dbReference type="PROSITE" id="PS51217"/>
    </source>
</evidence>
<keyword evidence="6" id="KW-0238">DNA-binding</keyword>
<evidence type="ECO:0000256" key="4">
    <source>
        <dbReference type="ARBA" id="ARBA00022806"/>
    </source>
</evidence>
<proteinExistence type="inferred from homology"/>
<dbReference type="PANTHER" id="PTHR11070:SF2">
    <property type="entry name" value="ATP-DEPENDENT DNA HELICASE SRS2"/>
    <property type="match status" value="1"/>
</dbReference>
<evidence type="ECO:0000256" key="8">
    <source>
        <dbReference type="ARBA" id="ARBA00034617"/>
    </source>
</evidence>
<feature type="region of interest" description="Disordered" evidence="13">
    <location>
        <begin position="679"/>
        <end position="702"/>
    </location>
</feature>
<dbReference type="Pfam" id="PF13361">
    <property type="entry name" value="UvrD_C"/>
    <property type="match status" value="1"/>
</dbReference>
<dbReference type="CDD" id="cd17932">
    <property type="entry name" value="DEXQc_UvrD"/>
    <property type="match status" value="1"/>
</dbReference>
<dbReference type="PANTHER" id="PTHR11070">
    <property type="entry name" value="UVRD / RECB / PCRA DNA HELICASE FAMILY MEMBER"/>
    <property type="match status" value="1"/>
</dbReference>
<keyword evidence="17" id="KW-1185">Reference proteome</keyword>
<dbReference type="EMBL" id="CP023777">
    <property type="protein sequence ID" value="ATL46311.1"/>
    <property type="molecule type" value="Genomic_DNA"/>
</dbReference>
<dbReference type="Gene3D" id="1.10.486.10">
    <property type="entry name" value="PCRA, domain 4"/>
    <property type="match status" value="1"/>
</dbReference>
<comment type="catalytic activity">
    <reaction evidence="8">
        <text>Couples ATP hydrolysis with the unwinding of duplex DNA by translocating in the 3'-5' direction.</text>
        <dbReference type="EC" id="5.6.2.4"/>
    </reaction>
</comment>
<evidence type="ECO:0000256" key="12">
    <source>
        <dbReference type="PROSITE-ProRule" id="PRU00560"/>
    </source>
</evidence>
<dbReference type="InterPro" id="IPR014016">
    <property type="entry name" value="UvrD-like_ATP-bd"/>
</dbReference>
<evidence type="ECO:0000256" key="6">
    <source>
        <dbReference type="ARBA" id="ARBA00023125"/>
    </source>
</evidence>
<evidence type="ECO:0000256" key="10">
    <source>
        <dbReference type="ARBA" id="ARBA00034923"/>
    </source>
</evidence>
<dbReference type="AlphaFoldDB" id="A0A291QQW6"/>
<dbReference type="GO" id="GO:0016887">
    <property type="term" value="F:ATP hydrolysis activity"/>
    <property type="evidence" value="ECO:0007669"/>
    <property type="project" value="RHEA"/>
</dbReference>
<dbReference type="GO" id="GO:0005829">
    <property type="term" value="C:cytosol"/>
    <property type="evidence" value="ECO:0007669"/>
    <property type="project" value="TreeGrafter"/>
</dbReference>
<dbReference type="InterPro" id="IPR013986">
    <property type="entry name" value="DExx_box_DNA_helicase_dom_sf"/>
</dbReference>
<feature type="domain" description="UvrD-like helicase C-terminal" evidence="15">
    <location>
        <begin position="293"/>
        <end position="574"/>
    </location>
</feature>
<dbReference type="InterPro" id="IPR014017">
    <property type="entry name" value="DNA_helicase_UvrD-like_C"/>
</dbReference>
<keyword evidence="2 12" id="KW-0547">Nucleotide-binding</keyword>
<dbReference type="KEGG" id="cbae:COR50_03490"/>
<evidence type="ECO:0000313" key="16">
    <source>
        <dbReference type="EMBL" id="ATL46311.1"/>
    </source>
</evidence>
<dbReference type="Gene3D" id="3.40.50.300">
    <property type="entry name" value="P-loop containing nucleotide triphosphate hydrolases"/>
    <property type="match status" value="2"/>
</dbReference>
<dbReference type="Gene3D" id="1.10.10.160">
    <property type="match status" value="1"/>
</dbReference>
<feature type="domain" description="UvrD-like helicase ATP-binding" evidence="14">
    <location>
        <begin position="7"/>
        <end position="292"/>
    </location>
</feature>
<keyword evidence="7" id="KW-0413">Isomerase</keyword>
<dbReference type="GO" id="GO:0003677">
    <property type="term" value="F:DNA binding"/>
    <property type="evidence" value="ECO:0007669"/>
    <property type="project" value="UniProtKB-KW"/>
</dbReference>
<keyword evidence="4 12" id="KW-0347">Helicase</keyword>
<evidence type="ECO:0000256" key="2">
    <source>
        <dbReference type="ARBA" id="ARBA00022741"/>
    </source>
</evidence>
<dbReference type="Pfam" id="PF21196">
    <property type="entry name" value="PcrA_UvrD_tudor"/>
    <property type="match status" value="1"/>
</dbReference>
<dbReference type="SUPFAM" id="SSF52540">
    <property type="entry name" value="P-loop containing nucleoside triphosphate hydrolases"/>
    <property type="match status" value="1"/>
</dbReference>
<dbReference type="InterPro" id="IPR027417">
    <property type="entry name" value="P-loop_NTPase"/>
</dbReference>
<evidence type="ECO:0000313" key="17">
    <source>
        <dbReference type="Proteomes" id="UP000220133"/>
    </source>
</evidence>
<evidence type="ECO:0000256" key="1">
    <source>
        <dbReference type="ARBA" id="ARBA00009922"/>
    </source>
</evidence>
<dbReference type="EC" id="5.6.2.4" evidence="9"/>
<dbReference type="RefSeq" id="WP_098192699.1">
    <property type="nucleotide sequence ID" value="NZ_CP023777.1"/>
</dbReference>
<comment type="similarity">
    <text evidence="1">Belongs to the helicase family. UvrD subfamily.</text>
</comment>
<evidence type="ECO:0000256" key="3">
    <source>
        <dbReference type="ARBA" id="ARBA00022801"/>
    </source>
</evidence>
<dbReference type="GO" id="GO:0005524">
    <property type="term" value="F:ATP binding"/>
    <property type="evidence" value="ECO:0007669"/>
    <property type="project" value="UniProtKB-UniRule"/>
</dbReference>
<keyword evidence="5 12" id="KW-0067">ATP-binding</keyword>
<dbReference type="GO" id="GO:0033202">
    <property type="term" value="C:DNA helicase complex"/>
    <property type="evidence" value="ECO:0007669"/>
    <property type="project" value="TreeGrafter"/>
</dbReference>
<sequence>MNANYLDELNDRQREAVSHINGPLMIVAGAGSGKTKVLTTRIAHLMNNGVDAFNILALTFTNKAAREMKERIERILGGHEARNLYIGTFHSVFARLLRTDAPKMGYPNDFTIYDADDAKSVVKTIINELNLDDKHYKPNLVYNRISAAKNSLMSPQEYQHDYYIQQEDQRSGRPMIGKIYDMYAKRCFKNGAMDFDDLLYKFYVLLKSFPEVLSKYQHKFRYIMIDEYQDTNPAQYEIIKLLGAVHENIAVVGDDAQSIYSFRGATIQNILQFEKDYDDVKVVKLEQNYRCTKSILDVANQVIKNNKGQIEKSLWTDNDQGEKIRLVRTSTDNEEGKFVADTIAEQKLRNHYSNREFAILYRTNAQSRAFEESLRRMNIPYRIYGGLSFYQRKEIKDFVAYLRVIINPRDEEALKRIINYPARGIGKTTIDKLTLLSNTHDLTFWEVLSSAGNFGFRSGTLEAIDGFVTMIKSFQSQLEKSNAYDVAVQVGKSTNIVKELFNDKTTEGLARYENVQELLNSIKEFTETPTEDGELLEKTLGAYLQQITLLTDADQGNDEDSDVVKLMTIHAAKGLEFPVVFSVGLEETLFPNSMAINSREELEEERRLFYVAITRAKSKLWITYANSRYRFGNLVQNESSRFIDEIPPQHLDRSYAGGGVRNMGSTPSWGGGNGLFDRSNRKPAPGHKTTTSIGTNPNPGPRPATTVTNHVPTEGFAPDDPVNMEVGMKVEHQKFGFGTITSMDGAPNNRIATVNFPAAGGDKKIMLNYAKLMIIK</sequence>
<keyword evidence="3 12" id="KW-0378">Hydrolase</keyword>
<dbReference type="GO" id="GO:0043138">
    <property type="term" value="F:3'-5' DNA helicase activity"/>
    <property type="evidence" value="ECO:0007669"/>
    <property type="project" value="UniProtKB-EC"/>
</dbReference>
<evidence type="ECO:0000256" key="11">
    <source>
        <dbReference type="ARBA" id="ARBA00048988"/>
    </source>
</evidence>
<dbReference type="Pfam" id="PF00580">
    <property type="entry name" value="UvrD-helicase"/>
    <property type="match status" value="1"/>
</dbReference>
<reference evidence="16 17" key="1">
    <citation type="submission" date="2017-10" db="EMBL/GenBank/DDBJ databases">
        <title>Paenichitinophaga pekingensis gen. nov., sp. nov., isolated from activated sludge.</title>
        <authorList>
            <person name="Jin D."/>
            <person name="Kong X."/>
            <person name="Deng Y."/>
            <person name="Bai Z."/>
        </authorList>
    </citation>
    <scope>NUCLEOTIDE SEQUENCE [LARGE SCALE GENOMIC DNA]</scope>
    <source>
        <strain evidence="16 17">13</strain>
    </source>
</reference>
<name>A0A291QQW6_9BACT</name>
<feature type="binding site" evidence="12">
    <location>
        <begin position="28"/>
        <end position="35"/>
    </location>
    <ligand>
        <name>ATP</name>
        <dbReference type="ChEBI" id="CHEBI:30616"/>
    </ligand>
</feature>
<organism evidence="16 17">
    <name type="scientific">Chitinophaga caeni</name>
    <dbReference type="NCBI Taxonomy" id="2029983"/>
    <lineage>
        <taxon>Bacteria</taxon>
        <taxon>Pseudomonadati</taxon>
        <taxon>Bacteroidota</taxon>
        <taxon>Chitinophagia</taxon>
        <taxon>Chitinophagales</taxon>
        <taxon>Chitinophagaceae</taxon>
        <taxon>Chitinophaga</taxon>
    </lineage>
</organism>